<sequence length="357" mass="42508">MYQIIPLENKHEWDSIIDNLESKDIYFYQAYSSLYSKLESGQPFLFVFHNKSGNTICYPFIKRSLNTLDFLKADSSFEQVYDITTPYGYGGPLYDVMDEESINKFRGEFQEYCREENIVSEFIRFHPMLKNHEHLSNSLEVLAVNQTIFIDLTQNEEDIFNHYHKNHQRNIRKAFGNKLEFKIFKNNAIDYLEDFYQLYIKTMDKVNARSYYYFSRDYVRQLITGLKNNVIIAAVFFEGKMIAAALCMFNDNYLHYHLGCSKQETLRLGTNPFLFHHIAMWGKKNGFQRFHLGGGHSGKDTLYTFKNRFNPKGVLDFYIGKKVHNEDLYNELVRKWGNYYEQHADHSYFPAYRYPML</sequence>
<dbReference type="Gene3D" id="3.40.630.30">
    <property type="match status" value="1"/>
</dbReference>
<organism evidence="2 3">
    <name type="scientific">Robertmurraya mangrovi</name>
    <dbReference type="NCBI Taxonomy" id="3098077"/>
    <lineage>
        <taxon>Bacteria</taxon>
        <taxon>Bacillati</taxon>
        <taxon>Bacillota</taxon>
        <taxon>Bacilli</taxon>
        <taxon>Bacillales</taxon>
        <taxon>Bacillaceae</taxon>
        <taxon>Robertmurraya</taxon>
    </lineage>
</organism>
<keyword evidence="2" id="KW-0012">Acyltransferase</keyword>
<evidence type="ECO:0000313" key="2">
    <source>
        <dbReference type="EMBL" id="MDZ5470445.1"/>
    </source>
</evidence>
<keyword evidence="3" id="KW-1185">Reference proteome</keyword>
<dbReference type="InterPro" id="IPR050644">
    <property type="entry name" value="PG_Glycine_Bridge_Synth"/>
</dbReference>
<dbReference type="PANTHER" id="PTHR36174">
    <property type="entry name" value="LIPID II:GLYCINE GLYCYLTRANSFERASE"/>
    <property type="match status" value="1"/>
</dbReference>
<dbReference type="RefSeq" id="WP_322444746.1">
    <property type="nucleotide sequence ID" value="NZ_JAXOFX010000001.1"/>
</dbReference>
<keyword evidence="2" id="KW-0808">Transferase</keyword>
<dbReference type="EMBL" id="JAXOFX010000001">
    <property type="protein sequence ID" value="MDZ5470445.1"/>
    <property type="molecule type" value="Genomic_DNA"/>
</dbReference>
<dbReference type="Pfam" id="PF13480">
    <property type="entry name" value="Acetyltransf_6"/>
    <property type="match status" value="1"/>
</dbReference>
<protein>
    <submittedName>
        <fullName evidence="2">GNAT family N-acetyltransferase</fullName>
        <ecNumber evidence="2">2.3.1.-</ecNumber>
    </submittedName>
</protein>
<dbReference type="InterPro" id="IPR038740">
    <property type="entry name" value="BioF2-like_GNAT_dom"/>
</dbReference>
<feature type="domain" description="BioF2-like acetyltransferase" evidence="1">
    <location>
        <begin position="164"/>
        <end position="297"/>
    </location>
</feature>
<dbReference type="InterPro" id="IPR016181">
    <property type="entry name" value="Acyl_CoA_acyltransferase"/>
</dbReference>
<dbReference type="SUPFAM" id="SSF55729">
    <property type="entry name" value="Acyl-CoA N-acyltransferases (Nat)"/>
    <property type="match status" value="1"/>
</dbReference>
<dbReference type="PANTHER" id="PTHR36174:SF1">
    <property type="entry name" value="LIPID II:GLYCINE GLYCYLTRANSFERASE"/>
    <property type="match status" value="1"/>
</dbReference>
<reference evidence="2 3" key="1">
    <citation type="submission" date="2023-11" db="EMBL/GenBank/DDBJ databases">
        <title>Bacillus jintuensis, isolated from a mudflat on the Beibu Gulf coast.</title>
        <authorList>
            <person name="Li M."/>
        </authorList>
    </citation>
    <scope>NUCLEOTIDE SEQUENCE [LARGE SCALE GENOMIC DNA]</scope>
    <source>
        <strain evidence="2 3">31A1R</strain>
    </source>
</reference>
<gene>
    <name evidence="2" type="ORF">SM124_01665</name>
</gene>
<proteinExistence type="predicted"/>
<dbReference type="GO" id="GO:0016746">
    <property type="term" value="F:acyltransferase activity"/>
    <property type="evidence" value="ECO:0007669"/>
    <property type="project" value="UniProtKB-KW"/>
</dbReference>
<accession>A0ABU5ITI2</accession>
<evidence type="ECO:0000259" key="1">
    <source>
        <dbReference type="Pfam" id="PF13480"/>
    </source>
</evidence>
<dbReference type="EC" id="2.3.1.-" evidence="2"/>
<dbReference type="Proteomes" id="UP001290455">
    <property type="component" value="Unassembled WGS sequence"/>
</dbReference>
<name>A0ABU5ITI2_9BACI</name>
<evidence type="ECO:0000313" key="3">
    <source>
        <dbReference type="Proteomes" id="UP001290455"/>
    </source>
</evidence>
<comment type="caution">
    <text evidence="2">The sequence shown here is derived from an EMBL/GenBank/DDBJ whole genome shotgun (WGS) entry which is preliminary data.</text>
</comment>